<dbReference type="InterPro" id="IPR036388">
    <property type="entry name" value="WH-like_DNA-bd_sf"/>
</dbReference>
<reference evidence="6 7" key="1">
    <citation type="submission" date="2018-11" db="EMBL/GenBank/DDBJ databases">
        <title>Sequencing the genomes of 1000 actinobacteria strains.</title>
        <authorList>
            <person name="Klenk H.-P."/>
        </authorList>
    </citation>
    <scope>NUCLEOTIDE SEQUENCE [LARGE SCALE GENOMIC DNA]</scope>
    <source>
        <strain evidence="6 7">DSM 14418</strain>
    </source>
</reference>
<dbReference type="PROSITE" id="PS50921">
    <property type="entry name" value="ANTAR"/>
    <property type="match status" value="1"/>
</dbReference>
<dbReference type="InterPro" id="IPR005561">
    <property type="entry name" value="ANTAR"/>
</dbReference>
<dbReference type="EMBL" id="RKRA01000001">
    <property type="protein sequence ID" value="RPF26672.1"/>
    <property type="molecule type" value="Genomic_DNA"/>
</dbReference>
<dbReference type="Pfam" id="PF03861">
    <property type="entry name" value="ANTAR"/>
    <property type="match status" value="1"/>
</dbReference>
<dbReference type="OrthoDB" id="3683444at2"/>
<evidence type="ECO:0000256" key="4">
    <source>
        <dbReference type="ARBA" id="ARBA00023163"/>
    </source>
</evidence>
<keyword evidence="7" id="KW-1185">Reference proteome</keyword>
<keyword evidence="3" id="KW-0805">Transcription regulation</keyword>
<dbReference type="Pfam" id="PF01590">
    <property type="entry name" value="GAF"/>
    <property type="match status" value="1"/>
</dbReference>
<name>A0A3N4ZLU8_9MICO</name>
<feature type="domain" description="ANTAR" evidence="5">
    <location>
        <begin position="166"/>
        <end position="227"/>
    </location>
</feature>
<dbReference type="InterPro" id="IPR011006">
    <property type="entry name" value="CheY-like_superfamily"/>
</dbReference>
<evidence type="ECO:0000256" key="1">
    <source>
        <dbReference type="ARBA" id="ARBA00022679"/>
    </source>
</evidence>
<evidence type="ECO:0000259" key="5">
    <source>
        <dbReference type="PROSITE" id="PS50921"/>
    </source>
</evidence>
<dbReference type="RefSeq" id="WP_123915602.1">
    <property type="nucleotide sequence ID" value="NZ_RKRA01000001.1"/>
</dbReference>
<dbReference type="InterPro" id="IPR003018">
    <property type="entry name" value="GAF"/>
</dbReference>
<proteinExistence type="predicted"/>
<keyword evidence="2" id="KW-0418">Kinase</keyword>
<gene>
    <name evidence="6" type="ORF">EDD32_1120</name>
</gene>
<keyword evidence="4" id="KW-0804">Transcription</keyword>
<dbReference type="Gene3D" id="3.30.450.40">
    <property type="match status" value="1"/>
</dbReference>
<sequence length="233" mass="25310">MYDHELFVRTLSEFTAKLLTHYEVDEVLGDLAERLTGLFALAGSGVTVGVDGHLRVAVTVPPHLTPLEKYQEERQDGPCVEAFRTGEVVAVPDLAEVGPRWPGYGAVAAEVGMRSVVGVPMKLGEQSVGALNMYQADPRQWQDDELAAARVLANMATAYLINASSYNKQAQLSEQLQRALDTRVVVEQAKGVLAEANGTDVDAAFERLRRHARNHNVKVHDVAAAVVSLGLRP</sequence>
<dbReference type="SMART" id="SM00065">
    <property type="entry name" value="GAF"/>
    <property type="match status" value="1"/>
</dbReference>
<comment type="caution">
    <text evidence="6">The sequence shown here is derived from an EMBL/GenBank/DDBJ whole genome shotgun (WGS) entry which is preliminary data.</text>
</comment>
<dbReference type="GO" id="GO:0016301">
    <property type="term" value="F:kinase activity"/>
    <property type="evidence" value="ECO:0007669"/>
    <property type="project" value="UniProtKB-KW"/>
</dbReference>
<dbReference type="SUPFAM" id="SSF55781">
    <property type="entry name" value="GAF domain-like"/>
    <property type="match status" value="1"/>
</dbReference>
<evidence type="ECO:0000313" key="7">
    <source>
        <dbReference type="Proteomes" id="UP000280726"/>
    </source>
</evidence>
<protein>
    <submittedName>
        <fullName evidence="6">GAF domain-containing protein</fullName>
    </submittedName>
</protein>
<organism evidence="6 7">
    <name type="scientific">Georgenia muralis</name>
    <dbReference type="NCBI Taxonomy" id="154117"/>
    <lineage>
        <taxon>Bacteria</taxon>
        <taxon>Bacillati</taxon>
        <taxon>Actinomycetota</taxon>
        <taxon>Actinomycetes</taxon>
        <taxon>Micrococcales</taxon>
        <taxon>Bogoriellaceae</taxon>
        <taxon>Georgenia</taxon>
    </lineage>
</organism>
<dbReference type="SMART" id="SM01012">
    <property type="entry name" value="ANTAR"/>
    <property type="match status" value="1"/>
</dbReference>
<dbReference type="PIRSF" id="PIRSF036625">
    <property type="entry name" value="GAF_ANTAR"/>
    <property type="match status" value="1"/>
</dbReference>
<accession>A0A3N4ZLU8</accession>
<dbReference type="SUPFAM" id="SSF52172">
    <property type="entry name" value="CheY-like"/>
    <property type="match status" value="1"/>
</dbReference>
<dbReference type="AlphaFoldDB" id="A0A3N4ZLU8"/>
<dbReference type="InterPro" id="IPR029016">
    <property type="entry name" value="GAF-like_dom_sf"/>
</dbReference>
<dbReference type="InterPro" id="IPR012074">
    <property type="entry name" value="GAF_ANTAR"/>
</dbReference>
<evidence type="ECO:0000313" key="6">
    <source>
        <dbReference type="EMBL" id="RPF26672.1"/>
    </source>
</evidence>
<dbReference type="GO" id="GO:0003723">
    <property type="term" value="F:RNA binding"/>
    <property type="evidence" value="ECO:0007669"/>
    <property type="project" value="InterPro"/>
</dbReference>
<evidence type="ECO:0000256" key="2">
    <source>
        <dbReference type="ARBA" id="ARBA00022777"/>
    </source>
</evidence>
<keyword evidence="1" id="KW-0808">Transferase</keyword>
<dbReference type="Proteomes" id="UP000280726">
    <property type="component" value="Unassembled WGS sequence"/>
</dbReference>
<evidence type="ECO:0000256" key="3">
    <source>
        <dbReference type="ARBA" id="ARBA00023015"/>
    </source>
</evidence>
<dbReference type="Gene3D" id="1.10.10.10">
    <property type="entry name" value="Winged helix-like DNA-binding domain superfamily/Winged helix DNA-binding domain"/>
    <property type="match status" value="1"/>
</dbReference>